<keyword evidence="2" id="KW-1185">Reference proteome</keyword>
<reference evidence="1 2" key="1">
    <citation type="journal article" date="2021" name="BMC Genomics">
        <title>Datura genome reveals duplications of psychoactive alkaloid biosynthetic genes and high mutation rate following tissue culture.</title>
        <authorList>
            <person name="Rajewski A."/>
            <person name="Carter-House D."/>
            <person name="Stajich J."/>
            <person name="Litt A."/>
        </authorList>
    </citation>
    <scope>NUCLEOTIDE SEQUENCE [LARGE SCALE GENOMIC DNA]</scope>
    <source>
        <strain evidence="1">AR-01</strain>
    </source>
</reference>
<protein>
    <submittedName>
        <fullName evidence="1">Uncharacterized protein</fullName>
    </submittedName>
</protein>
<evidence type="ECO:0000313" key="1">
    <source>
        <dbReference type="EMBL" id="MCD9641785.1"/>
    </source>
</evidence>
<sequence>MEDRVIGTHNMYEYIDMYDMMFVQLGVQIASAMSYCLEQYRCSSGIPTVAKPGQWSSCRCSVAEIECRPVFVAKLGSKEECFGNNMDH</sequence>
<gene>
    <name evidence="1" type="ORF">HAX54_028221</name>
</gene>
<comment type="caution">
    <text evidence="1">The sequence shown here is derived from an EMBL/GenBank/DDBJ whole genome shotgun (WGS) entry which is preliminary data.</text>
</comment>
<proteinExistence type="predicted"/>
<accession>A0ABS8V6J1</accession>
<name>A0ABS8V6J1_DATST</name>
<evidence type="ECO:0000313" key="2">
    <source>
        <dbReference type="Proteomes" id="UP000823775"/>
    </source>
</evidence>
<dbReference type="Proteomes" id="UP000823775">
    <property type="component" value="Unassembled WGS sequence"/>
</dbReference>
<organism evidence="1 2">
    <name type="scientific">Datura stramonium</name>
    <name type="common">Jimsonweed</name>
    <name type="synonym">Common thornapple</name>
    <dbReference type="NCBI Taxonomy" id="4076"/>
    <lineage>
        <taxon>Eukaryota</taxon>
        <taxon>Viridiplantae</taxon>
        <taxon>Streptophyta</taxon>
        <taxon>Embryophyta</taxon>
        <taxon>Tracheophyta</taxon>
        <taxon>Spermatophyta</taxon>
        <taxon>Magnoliopsida</taxon>
        <taxon>eudicotyledons</taxon>
        <taxon>Gunneridae</taxon>
        <taxon>Pentapetalae</taxon>
        <taxon>asterids</taxon>
        <taxon>lamiids</taxon>
        <taxon>Solanales</taxon>
        <taxon>Solanaceae</taxon>
        <taxon>Solanoideae</taxon>
        <taxon>Datureae</taxon>
        <taxon>Datura</taxon>
    </lineage>
</organism>
<dbReference type="EMBL" id="JACEIK010003455">
    <property type="protein sequence ID" value="MCD9641785.1"/>
    <property type="molecule type" value="Genomic_DNA"/>
</dbReference>